<dbReference type="Proteomes" id="UP000244855">
    <property type="component" value="Unassembled WGS sequence"/>
</dbReference>
<proteinExistence type="predicted"/>
<dbReference type="CDD" id="cd08276">
    <property type="entry name" value="MDR7"/>
    <property type="match status" value="1"/>
</dbReference>
<dbReference type="SUPFAM" id="SSF51735">
    <property type="entry name" value="NAD(P)-binding Rossmann-fold domains"/>
    <property type="match status" value="1"/>
</dbReference>
<name>A0A2V1D778_9PLEO</name>
<feature type="domain" description="Enoyl reductase (ER)" evidence="1">
    <location>
        <begin position="21"/>
        <end position="350"/>
    </location>
</feature>
<dbReference type="InterPro" id="IPR020843">
    <property type="entry name" value="ER"/>
</dbReference>
<keyword evidence="3" id="KW-1185">Reference proteome</keyword>
<evidence type="ECO:0000259" key="1">
    <source>
        <dbReference type="SMART" id="SM00829"/>
    </source>
</evidence>
<dbReference type="PANTHER" id="PTHR45033:SF2">
    <property type="entry name" value="ZINC-TYPE ALCOHOL DEHYDROGENASE-LIKE PROTEIN C1773.06C"/>
    <property type="match status" value="1"/>
</dbReference>
<dbReference type="AlphaFoldDB" id="A0A2V1D778"/>
<dbReference type="GO" id="GO:0016491">
    <property type="term" value="F:oxidoreductase activity"/>
    <property type="evidence" value="ECO:0007669"/>
    <property type="project" value="InterPro"/>
</dbReference>
<dbReference type="OrthoDB" id="3509362at2759"/>
<gene>
    <name evidence="2" type="ORF">DM02DRAFT_697494</name>
</gene>
<dbReference type="SUPFAM" id="SSF50129">
    <property type="entry name" value="GroES-like"/>
    <property type="match status" value="1"/>
</dbReference>
<dbReference type="Pfam" id="PF08240">
    <property type="entry name" value="ADH_N"/>
    <property type="match status" value="1"/>
</dbReference>
<evidence type="ECO:0000313" key="3">
    <source>
        <dbReference type="Proteomes" id="UP000244855"/>
    </source>
</evidence>
<dbReference type="PANTHER" id="PTHR45033">
    <property type="match status" value="1"/>
</dbReference>
<dbReference type="Gene3D" id="3.40.50.720">
    <property type="entry name" value="NAD(P)-binding Rossmann-like Domain"/>
    <property type="match status" value="1"/>
</dbReference>
<dbReference type="EMBL" id="KZ805615">
    <property type="protein sequence ID" value="PVH93104.1"/>
    <property type="molecule type" value="Genomic_DNA"/>
</dbReference>
<sequence length="353" mass="38279">MSEAIPSTRRAFRRTDDFTQGSAKVKLVTENLPASLPPTSVLIKVHTISLNYRDANIANGGNPWPVIPYGIPCNDAAGEVVAAGSRTINLKVGDRVAPIVDTENLTGRENARSWLAADEDGVLADYLVFDERKVSRLPSYLSWEEACLIPCAGVTAWSALKGVGFGQSVLIQGTGGVSMFALKLARASGLRAIVTSSSDKKMKALQDRYSNPPLSTVNYATYPEWHRKVLEITNGVGVDLVIEVGGSQTLIESLKSTRRGGVISQVGYLGKQNAKDLDELVPLLIDRRVNLSVSRGINAGSKQDLDDLCDAMSAVEMHLDDIIDFRFPFDDADEAIEYVWQGKQVGKVVVEVD</sequence>
<dbReference type="InterPro" id="IPR013154">
    <property type="entry name" value="ADH-like_N"/>
</dbReference>
<dbReference type="SMART" id="SM00829">
    <property type="entry name" value="PKS_ER"/>
    <property type="match status" value="1"/>
</dbReference>
<dbReference type="Pfam" id="PF00107">
    <property type="entry name" value="ADH_zinc_N"/>
    <property type="match status" value="1"/>
</dbReference>
<dbReference type="STRING" id="97972.A0A2V1D778"/>
<dbReference type="Gene3D" id="3.90.180.10">
    <property type="entry name" value="Medium-chain alcohol dehydrogenases, catalytic domain"/>
    <property type="match status" value="1"/>
</dbReference>
<dbReference type="InterPro" id="IPR036291">
    <property type="entry name" value="NAD(P)-bd_dom_sf"/>
</dbReference>
<reference evidence="2 3" key="1">
    <citation type="journal article" date="2018" name="Sci. Rep.">
        <title>Comparative genomics provides insights into the lifestyle and reveals functional heterogeneity of dark septate endophytic fungi.</title>
        <authorList>
            <person name="Knapp D.G."/>
            <person name="Nemeth J.B."/>
            <person name="Barry K."/>
            <person name="Hainaut M."/>
            <person name="Henrissat B."/>
            <person name="Johnson J."/>
            <person name="Kuo A."/>
            <person name="Lim J.H.P."/>
            <person name="Lipzen A."/>
            <person name="Nolan M."/>
            <person name="Ohm R.A."/>
            <person name="Tamas L."/>
            <person name="Grigoriev I.V."/>
            <person name="Spatafora J.W."/>
            <person name="Nagy L.G."/>
            <person name="Kovacs G.M."/>
        </authorList>
    </citation>
    <scope>NUCLEOTIDE SEQUENCE [LARGE SCALE GENOMIC DNA]</scope>
    <source>
        <strain evidence="2 3">DSE2036</strain>
    </source>
</reference>
<organism evidence="2 3">
    <name type="scientific">Periconia macrospinosa</name>
    <dbReference type="NCBI Taxonomy" id="97972"/>
    <lineage>
        <taxon>Eukaryota</taxon>
        <taxon>Fungi</taxon>
        <taxon>Dikarya</taxon>
        <taxon>Ascomycota</taxon>
        <taxon>Pezizomycotina</taxon>
        <taxon>Dothideomycetes</taxon>
        <taxon>Pleosporomycetidae</taxon>
        <taxon>Pleosporales</taxon>
        <taxon>Massarineae</taxon>
        <taxon>Periconiaceae</taxon>
        <taxon>Periconia</taxon>
    </lineage>
</organism>
<accession>A0A2V1D778</accession>
<dbReference type="InterPro" id="IPR011032">
    <property type="entry name" value="GroES-like_sf"/>
</dbReference>
<dbReference type="InterPro" id="IPR052711">
    <property type="entry name" value="Zinc_ADH-like"/>
</dbReference>
<protein>
    <submittedName>
        <fullName evidence="2">NAD(P)-binding protein</fullName>
    </submittedName>
</protein>
<evidence type="ECO:0000313" key="2">
    <source>
        <dbReference type="EMBL" id="PVH93104.1"/>
    </source>
</evidence>
<dbReference type="InterPro" id="IPR013149">
    <property type="entry name" value="ADH-like_C"/>
</dbReference>